<accession>A0AAW9QN51</accession>
<reference evidence="22 23" key="1">
    <citation type="submission" date="2024-02" db="EMBL/GenBank/DDBJ databases">
        <title>Genome sequence of Aquincola sp. MAHUQ-54.</title>
        <authorList>
            <person name="Huq M.A."/>
        </authorList>
    </citation>
    <scope>NUCLEOTIDE SEQUENCE [LARGE SCALE GENOMIC DNA]</scope>
    <source>
        <strain evidence="22 23">MAHUQ-54</strain>
    </source>
</reference>
<dbReference type="GO" id="GO:0005524">
    <property type="term" value="F:ATP binding"/>
    <property type="evidence" value="ECO:0007669"/>
    <property type="project" value="UniProtKB-UniRule"/>
</dbReference>
<dbReference type="InterPro" id="IPR004443">
    <property type="entry name" value="YjeF_N_dom"/>
</dbReference>
<feature type="binding site" evidence="18">
    <location>
        <position position="165"/>
    </location>
    <ligand>
        <name>(6S)-NADPHX</name>
        <dbReference type="ChEBI" id="CHEBI:64076"/>
    </ligand>
</feature>
<dbReference type="PANTHER" id="PTHR12592:SF0">
    <property type="entry name" value="ATP-DEPENDENT (S)-NAD(P)H-HYDRATE DEHYDRATASE"/>
    <property type="match status" value="1"/>
</dbReference>
<dbReference type="PIRSF" id="PIRSF017184">
    <property type="entry name" value="Nnr"/>
    <property type="match status" value="1"/>
</dbReference>
<dbReference type="AlphaFoldDB" id="A0AAW9QN51"/>
<comment type="caution">
    <text evidence="18">Lacks conserved residue(s) required for the propagation of feature annotation.</text>
</comment>
<keyword evidence="11 18" id="KW-0413">Isomerase</keyword>
<evidence type="ECO:0000256" key="18">
    <source>
        <dbReference type="HAMAP-Rule" id="MF_01966"/>
    </source>
</evidence>
<evidence type="ECO:0000256" key="3">
    <source>
        <dbReference type="ARBA" id="ARBA00006001"/>
    </source>
</evidence>
<evidence type="ECO:0000256" key="10">
    <source>
        <dbReference type="ARBA" id="ARBA00023027"/>
    </source>
</evidence>
<dbReference type="InterPro" id="IPR029056">
    <property type="entry name" value="Ribokinase-like"/>
</dbReference>
<comment type="function">
    <text evidence="17">Catalyzes the dehydration of the S-form of NAD(P)HX at the expense of ADP, which is converted to AMP. Together with NAD(P)HX epimerase, which catalyzes the epimerization of the S- and R-forms, the enzyme allows the repair of both epimers of NAD(P)HX, a damaged form of NAD(P)H that is a result of enzymatic or heat-dependent hydration.</text>
</comment>
<dbReference type="HAMAP" id="MF_01966">
    <property type="entry name" value="NADHX_epimerase"/>
    <property type="match status" value="1"/>
</dbReference>
<organism evidence="22 23">
    <name type="scientific">Aquincola agrisoli</name>
    <dbReference type="NCBI Taxonomy" id="3119538"/>
    <lineage>
        <taxon>Bacteria</taxon>
        <taxon>Pseudomonadati</taxon>
        <taxon>Pseudomonadota</taxon>
        <taxon>Betaproteobacteria</taxon>
        <taxon>Burkholderiales</taxon>
        <taxon>Sphaerotilaceae</taxon>
        <taxon>Aquincola</taxon>
    </lineage>
</organism>
<feature type="binding site" evidence="18">
    <location>
        <begin position="69"/>
        <end position="73"/>
    </location>
    <ligand>
        <name>(6S)-NADPHX</name>
        <dbReference type="ChEBI" id="CHEBI:64076"/>
    </ligand>
</feature>
<comment type="similarity">
    <text evidence="4 19">In the C-terminal section; belongs to the NnrD/CARKD family.</text>
</comment>
<dbReference type="GO" id="GO:0052855">
    <property type="term" value="F:ADP-dependent NAD(P)H-hydrate dehydratase activity"/>
    <property type="evidence" value="ECO:0007669"/>
    <property type="project" value="UniProtKB-UniRule"/>
</dbReference>
<name>A0AAW9QN51_9BURK</name>
<dbReference type="RefSeq" id="WP_332291378.1">
    <property type="nucleotide sequence ID" value="NZ_JAZIBG010000036.1"/>
</dbReference>
<dbReference type="InterPro" id="IPR017953">
    <property type="entry name" value="Carbohydrate_kinase_pred_CS"/>
</dbReference>
<feature type="binding site" evidence="17">
    <location>
        <position position="266"/>
    </location>
    <ligand>
        <name>(6S)-NADPHX</name>
        <dbReference type="ChEBI" id="CHEBI:64076"/>
    </ligand>
</feature>
<gene>
    <name evidence="17" type="primary">nnrD</name>
    <name evidence="18" type="synonym">nnrE</name>
    <name evidence="22" type="ORF">V4F39_19020</name>
</gene>
<comment type="similarity">
    <text evidence="18">Belongs to the NnrE/AIBP family.</text>
</comment>
<keyword evidence="5 18" id="KW-0479">Metal-binding</keyword>
<comment type="function">
    <text evidence="18">Catalyzes the epimerization of the S- and R-forms of NAD(P)HX, a damaged form of NAD(P)H that is a result of enzymatic or heat-dependent hydration. This is a prerequisite for the S-specific NAD(P)H-hydrate dehydratase to allow the repair of both epimers of NAD(P)HX.</text>
</comment>
<evidence type="ECO:0000256" key="12">
    <source>
        <dbReference type="ARBA" id="ARBA00023239"/>
    </source>
</evidence>
<dbReference type="Pfam" id="PF01256">
    <property type="entry name" value="Carb_kinase"/>
    <property type="match status" value="1"/>
</dbReference>
<comment type="function">
    <text evidence="14 19">Bifunctional enzyme that catalyzes the epimerization of the S- and R-forms of NAD(P)HX and the dehydration of the S-form of NAD(P)HX at the expense of ADP, which is converted to AMP. This allows the repair of both epimers of NAD(P)HX, a damaged form of NAD(P)H that is a result of enzymatic or heat-dependent hydration.</text>
</comment>
<dbReference type="PROSITE" id="PS51385">
    <property type="entry name" value="YJEF_N"/>
    <property type="match status" value="1"/>
</dbReference>
<comment type="catalytic activity">
    <reaction evidence="16 17 19">
        <text>(6S)-NADPHX + ADP = AMP + phosphate + NADPH + H(+)</text>
        <dbReference type="Rhea" id="RHEA:32235"/>
        <dbReference type="ChEBI" id="CHEBI:15378"/>
        <dbReference type="ChEBI" id="CHEBI:43474"/>
        <dbReference type="ChEBI" id="CHEBI:57783"/>
        <dbReference type="ChEBI" id="CHEBI:64076"/>
        <dbReference type="ChEBI" id="CHEBI:456215"/>
        <dbReference type="ChEBI" id="CHEBI:456216"/>
        <dbReference type="EC" id="4.2.1.136"/>
    </reaction>
</comment>
<comment type="catalytic activity">
    <reaction evidence="15 17 19">
        <text>(6S)-NADHX + ADP = AMP + phosphate + NADH + H(+)</text>
        <dbReference type="Rhea" id="RHEA:32223"/>
        <dbReference type="ChEBI" id="CHEBI:15378"/>
        <dbReference type="ChEBI" id="CHEBI:43474"/>
        <dbReference type="ChEBI" id="CHEBI:57945"/>
        <dbReference type="ChEBI" id="CHEBI:64074"/>
        <dbReference type="ChEBI" id="CHEBI:456215"/>
        <dbReference type="ChEBI" id="CHEBI:456216"/>
        <dbReference type="EC" id="4.2.1.136"/>
    </reaction>
</comment>
<comment type="caution">
    <text evidence="22">The sequence shown here is derived from an EMBL/GenBank/DDBJ whole genome shotgun (WGS) entry which is preliminary data.</text>
</comment>
<evidence type="ECO:0000256" key="17">
    <source>
        <dbReference type="HAMAP-Rule" id="MF_01965"/>
    </source>
</evidence>
<evidence type="ECO:0000256" key="15">
    <source>
        <dbReference type="ARBA" id="ARBA00048238"/>
    </source>
</evidence>
<comment type="cofactor">
    <cofactor evidence="18 19">
        <name>K(+)</name>
        <dbReference type="ChEBI" id="CHEBI:29103"/>
    </cofactor>
    <text evidence="18 19">Binds 1 potassium ion per subunit.</text>
</comment>
<evidence type="ECO:0000256" key="4">
    <source>
        <dbReference type="ARBA" id="ARBA00009524"/>
    </source>
</evidence>
<dbReference type="PROSITE" id="PS01050">
    <property type="entry name" value="YJEF_C_2"/>
    <property type="match status" value="1"/>
</dbReference>
<keyword evidence="13" id="KW-0511">Multifunctional enzyme</keyword>
<dbReference type="PANTHER" id="PTHR12592">
    <property type="entry name" value="ATP-DEPENDENT (S)-NAD(P)H-HYDRATE DEHYDRATASE FAMILY MEMBER"/>
    <property type="match status" value="1"/>
</dbReference>
<keyword evidence="12 17" id="KW-0456">Lyase</keyword>
<dbReference type="Gene3D" id="3.40.50.10260">
    <property type="entry name" value="YjeF N-terminal domain"/>
    <property type="match status" value="1"/>
</dbReference>
<evidence type="ECO:0000259" key="21">
    <source>
        <dbReference type="PROSITE" id="PS51385"/>
    </source>
</evidence>
<comment type="cofactor">
    <cofactor evidence="17">
        <name>Mg(2+)</name>
        <dbReference type="ChEBI" id="CHEBI:18420"/>
    </cofactor>
</comment>
<evidence type="ECO:0000256" key="6">
    <source>
        <dbReference type="ARBA" id="ARBA00022741"/>
    </source>
</evidence>
<dbReference type="Pfam" id="PF03853">
    <property type="entry name" value="YjeF_N"/>
    <property type="match status" value="1"/>
</dbReference>
<feature type="binding site" evidence="17">
    <location>
        <position position="445"/>
    </location>
    <ligand>
        <name>(6S)-NADPHX</name>
        <dbReference type="ChEBI" id="CHEBI:64076"/>
    </ligand>
</feature>
<proteinExistence type="inferred from homology"/>
<evidence type="ECO:0000256" key="9">
    <source>
        <dbReference type="ARBA" id="ARBA00022958"/>
    </source>
</evidence>
<evidence type="ECO:0000259" key="20">
    <source>
        <dbReference type="PROSITE" id="PS51383"/>
    </source>
</evidence>
<evidence type="ECO:0000256" key="1">
    <source>
        <dbReference type="ARBA" id="ARBA00000013"/>
    </source>
</evidence>
<dbReference type="CDD" id="cd01171">
    <property type="entry name" value="YXKO-related"/>
    <property type="match status" value="1"/>
</dbReference>
<keyword evidence="9 18" id="KW-0630">Potassium</keyword>
<feature type="domain" description="YjeF C-terminal" evidence="20">
    <location>
        <begin position="231"/>
        <end position="503"/>
    </location>
</feature>
<dbReference type="Proteomes" id="UP001336250">
    <property type="component" value="Unassembled WGS sequence"/>
</dbReference>
<comment type="catalytic activity">
    <reaction evidence="1 18 19">
        <text>(6R)-NADHX = (6S)-NADHX</text>
        <dbReference type="Rhea" id="RHEA:32215"/>
        <dbReference type="ChEBI" id="CHEBI:64074"/>
        <dbReference type="ChEBI" id="CHEBI:64075"/>
        <dbReference type="EC" id="5.1.99.6"/>
    </reaction>
</comment>
<dbReference type="GO" id="GO:0052856">
    <property type="term" value="F:NAD(P)HX epimerase activity"/>
    <property type="evidence" value="ECO:0007669"/>
    <property type="project" value="UniProtKB-UniRule"/>
</dbReference>
<dbReference type="SUPFAM" id="SSF53613">
    <property type="entry name" value="Ribokinase-like"/>
    <property type="match status" value="1"/>
</dbReference>
<dbReference type="EMBL" id="JAZIBG010000036">
    <property type="protein sequence ID" value="MEF7616015.1"/>
    <property type="molecule type" value="Genomic_DNA"/>
</dbReference>
<evidence type="ECO:0000256" key="16">
    <source>
        <dbReference type="ARBA" id="ARBA00049209"/>
    </source>
</evidence>
<dbReference type="InterPro" id="IPR000631">
    <property type="entry name" value="CARKD"/>
</dbReference>
<comment type="similarity">
    <text evidence="17">Belongs to the NnrD/CARKD family.</text>
</comment>
<dbReference type="NCBIfam" id="TIGR00196">
    <property type="entry name" value="yjeF_cterm"/>
    <property type="match status" value="1"/>
</dbReference>
<evidence type="ECO:0000313" key="22">
    <source>
        <dbReference type="EMBL" id="MEF7616015.1"/>
    </source>
</evidence>
<keyword evidence="10 17" id="KW-0520">NAD</keyword>
<feature type="domain" description="YjeF N-terminal" evidence="21">
    <location>
        <begin position="23"/>
        <end position="223"/>
    </location>
</feature>
<keyword evidence="8 17" id="KW-0521">NADP</keyword>
<keyword evidence="6 17" id="KW-0547">Nucleotide-binding</keyword>
<feature type="binding site" evidence="18">
    <location>
        <begin position="136"/>
        <end position="142"/>
    </location>
    <ligand>
        <name>(6S)-NADPHX</name>
        <dbReference type="ChEBI" id="CHEBI:64076"/>
    </ligand>
</feature>
<keyword evidence="23" id="KW-1185">Reference proteome</keyword>
<feature type="binding site" evidence="17">
    <location>
        <position position="378"/>
    </location>
    <ligand>
        <name>(6S)-NADPHX</name>
        <dbReference type="ChEBI" id="CHEBI:64076"/>
    </ligand>
</feature>
<feature type="binding site" evidence="18">
    <location>
        <position position="132"/>
    </location>
    <ligand>
        <name>K(+)</name>
        <dbReference type="ChEBI" id="CHEBI:29103"/>
    </ligand>
</feature>
<evidence type="ECO:0000256" key="7">
    <source>
        <dbReference type="ARBA" id="ARBA00022840"/>
    </source>
</evidence>
<dbReference type="InterPro" id="IPR036652">
    <property type="entry name" value="YjeF_N_dom_sf"/>
</dbReference>
<evidence type="ECO:0000256" key="11">
    <source>
        <dbReference type="ARBA" id="ARBA00023235"/>
    </source>
</evidence>
<feature type="binding site" evidence="17">
    <location>
        <begin position="415"/>
        <end position="419"/>
    </location>
    <ligand>
        <name>AMP</name>
        <dbReference type="ChEBI" id="CHEBI:456215"/>
    </ligand>
</feature>
<comment type="catalytic activity">
    <reaction evidence="2 18 19">
        <text>(6R)-NADPHX = (6S)-NADPHX</text>
        <dbReference type="Rhea" id="RHEA:32227"/>
        <dbReference type="ChEBI" id="CHEBI:64076"/>
        <dbReference type="ChEBI" id="CHEBI:64077"/>
        <dbReference type="EC" id="5.1.99.6"/>
    </reaction>
</comment>
<evidence type="ECO:0000256" key="14">
    <source>
        <dbReference type="ARBA" id="ARBA00025153"/>
    </source>
</evidence>
<keyword evidence="7 17" id="KW-0067">ATP-binding</keyword>
<comment type="similarity">
    <text evidence="3 19">In the N-terminal section; belongs to the NnrE/AIBP family.</text>
</comment>
<dbReference type="HAMAP" id="MF_01965">
    <property type="entry name" value="NADHX_dehydratase"/>
    <property type="match status" value="1"/>
</dbReference>
<feature type="binding site" evidence="18">
    <location>
        <position position="70"/>
    </location>
    <ligand>
        <name>K(+)</name>
        <dbReference type="ChEBI" id="CHEBI:29103"/>
    </ligand>
</feature>
<dbReference type="SUPFAM" id="SSF64153">
    <property type="entry name" value="YjeF N-terminal domain-like"/>
    <property type="match status" value="1"/>
</dbReference>
<evidence type="ECO:0000256" key="19">
    <source>
        <dbReference type="PIRNR" id="PIRNR017184"/>
    </source>
</evidence>
<dbReference type="GO" id="GO:0046872">
    <property type="term" value="F:metal ion binding"/>
    <property type="evidence" value="ECO:0007669"/>
    <property type="project" value="UniProtKB-UniRule"/>
</dbReference>
<dbReference type="EC" id="5.1.99.6" evidence="19"/>
<dbReference type="InterPro" id="IPR030677">
    <property type="entry name" value="Nnr"/>
</dbReference>
<comment type="subunit">
    <text evidence="17">Homotetramer.</text>
</comment>
<evidence type="ECO:0000313" key="23">
    <source>
        <dbReference type="Proteomes" id="UP001336250"/>
    </source>
</evidence>
<evidence type="ECO:0000256" key="2">
    <source>
        <dbReference type="ARBA" id="ARBA00000909"/>
    </source>
</evidence>
<evidence type="ECO:0000256" key="13">
    <source>
        <dbReference type="ARBA" id="ARBA00023268"/>
    </source>
</evidence>
<evidence type="ECO:0000256" key="5">
    <source>
        <dbReference type="ARBA" id="ARBA00022723"/>
    </source>
</evidence>
<dbReference type="Gene3D" id="3.40.1190.20">
    <property type="match status" value="1"/>
</dbReference>
<sequence>MPAGIHRVLPPARSLELFDTPSVRRAEAAAQATLAPHTLMRRAGLAVARLALATHPHGQAIGVLAGPGNNGGDGLEAAMHLVQAGRRVTVHLLADPLQLPADAAQSLQRAREAGAPVYTTLPSRIEADLLIDALLGLGLRRAPEGNIAEAIRLSHRFAGPVLAVDIPSGLHAETGARVGSEAVRATHTLSLLALKPGLFTGEGRELSGDIWHDSLGVDPGGTETPIARLNGVDGLFRHDRPLRHSQHKGSFGDVVVIGGATGMAGAARLAGRGALAAGGGRVYLSPLDLDAGGDDARPELMHRPAAWAPPQQLLSHATVACGCGGGQAVAAVLDATLLGAPRLVLDADALNSVAASPALQTALAQRARHGQPTVLTPHPLEAARLLDCDTQAVQADRLRAAMHLATRFGATVVLKGSGTVLAAPGRLPCINPTGNALLATAGTGDVLAGWIAGSWAQMPQDTGWAAATATVWLHGLAADEAAASGQRGPLRAADLIEAMHRLS</sequence>
<dbReference type="GO" id="GO:0110051">
    <property type="term" value="P:metabolite repair"/>
    <property type="evidence" value="ECO:0007669"/>
    <property type="project" value="TreeGrafter"/>
</dbReference>
<feature type="binding site" evidence="17">
    <location>
        <position position="322"/>
    </location>
    <ligand>
        <name>(6S)-NADPHX</name>
        <dbReference type="ChEBI" id="CHEBI:64076"/>
    </ligand>
</feature>
<dbReference type="GO" id="GO:0046496">
    <property type="term" value="P:nicotinamide nucleotide metabolic process"/>
    <property type="evidence" value="ECO:0007669"/>
    <property type="project" value="UniProtKB-UniRule"/>
</dbReference>
<protein>
    <recommendedName>
        <fullName evidence="19">Bifunctional NAD(P)H-hydrate repair enzyme</fullName>
    </recommendedName>
    <alternativeName>
        <fullName evidence="19">Nicotinamide nucleotide repair protein</fullName>
    </alternativeName>
    <domain>
        <recommendedName>
            <fullName evidence="19">ADP-dependent (S)-NAD(P)H-hydrate dehydratase</fullName>
            <ecNumber evidence="19">4.2.1.136</ecNumber>
        </recommendedName>
        <alternativeName>
            <fullName evidence="19">ADP-dependent NAD(P)HX dehydratase</fullName>
        </alternativeName>
    </domain>
    <domain>
        <recommendedName>
            <fullName evidence="19">NAD(P)H-hydrate epimerase</fullName>
            <ecNumber evidence="19">5.1.99.6</ecNumber>
        </recommendedName>
    </domain>
</protein>
<evidence type="ECO:0000256" key="8">
    <source>
        <dbReference type="ARBA" id="ARBA00022857"/>
    </source>
</evidence>
<feature type="binding site" evidence="17">
    <location>
        <position position="444"/>
    </location>
    <ligand>
        <name>AMP</name>
        <dbReference type="ChEBI" id="CHEBI:456215"/>
    </ligand>
</feature>
<dbReference type="PROSITE" id="PS51383">
    <property type="entry name" value="YJEF_C_3"/>
    <property type="match status" value="1"/>
</dbReference>
<dbReference type="NCBIfam" id="TIGR00197">
    <property type="entry name" value="yjeF_nterm"/>
    <property type="match status" value="1"/>
</dbReference>
<feature type="binding site" evidence="18">
    <location>
        <position position="168"/>
    </location>
    <ligand>
        <name>K(+)</name>
        <dbReference type="ChEBI" id="CHEBI:29103"/>
    </ligand>
</feature>
<dbReference type="EC" id="4.2.1.136" evidence="19"/>